<keyword evidence="1" id="KW-0812">Transmembrane</keyword>
<proteinExistence type="predicted"/>
<protein>
    <submittedName>
        <fullName evidence="2">Uncharacterized protein</fullName>
    </submittedName>
</protein>
<sequence>MNTTLCKIFVEIAFYPPFRAVQFLYASLAFITLILIIYFLKVVIQKSTFHPSFKMVLLPCLVLLFYYKDCNFASSVVASIIFATCENGASRLILTSSLFISLVDLILVL</sequence>
<keyword evidence="1" id="KW-0472">Membrane</keyword>
<evidence type="ECO:0000313" key="3">
    <source>
        <dbReference type="Proteomes" id="UP000494206"/>
    </source>
</evidence>
<feature type="transmembrane region" description="Helical" evidence="1">
    <location>
        <begin position="56"/>
        <end position="83"/>
    </location>
</feature>
<feature type="transmembrane region" description="Helical" evidence="1">
    <location>
        <begin position="23"/>
        <end position="44"/>
    </location>
</feature>
<comment type="caution">
    <text evidence="2">The sequence shown here is derived from an EMBL/GenBank/DDBJ whole genome shotgun (WGS) entry which is preliminary data.</text>
</comment>
<dbReference type="Proteomes" id="UP000494206">
    <property type="component" value="Unassembled WGS sequence"/>
</dbReference>
<dbReference type="AlphaFoldDB" id="A0A8S1EVI6"/>
<dbReference type="EMBL" id="CADEPM010000003">
    <property type="protein sequence ID" value="CAB3402039.1"/>
    <property type="molecule type" value="Genomic_DNA"/>
</dbReference>
<evidence type="ECO:0000256" key="1">
    <source>
        <dbReference type="SAM" id="Phobius"/>
    </source>
</evidence>
<evidence type="ECO:0000313" key="2">
    <source>
        <dbReference type="EMBL" id="CAB3402039.1"/>
    </source>
</evidence>
<organism evidence="2 3">
    <name type="scientific">Caenorhabditis bovis</name>
    <dbReference type="NCBI Taxonomy" id="2654633"/>
    <lineage>
        <taxon>Eukaryota</taxon>
        <taxon>Metazoa</taxon>
        <taxon>Ecdysozoa</taxon>
        <taxon>Nematoda</taxon>
        <taxon>Chromadorea</taxon>
        <taxon>Rhabditida</taxon>
        <taxon>Rhabditina</taxon>
        <taxon>Rhabditomorpha</taxon>
        <taxon>Rhabditoidea</taxon>
        <taxon>Rhabditidae</taxon>
        <taxon>Peloderinae</taxon>
        <taxon>Caenorhabditis</taxon>
    </lineage>
</organism>
<keyword evidence="3" id="KW-1185">Reference proteome</keyword>
<reference evidence="2 3" key="1">
    <citation type="submission" date="2020-04" db="EMBL/GenBank/DDBJ databases">
        <authorList>
            <person name="Laetsch R D."/>
            <person name="Stevens L."/>
            <person name="Kumar S."/>
            <person name="Blaxter L. M."/>
        </authorList>
    </citation>
    <scope>NUCLEOTIDE SEQUENCE [LARGE SCALE GENOMIC DNA]</scope>
</reference>
<feature type="transmembrane region" description="Helical" evidence="1">
    <location>
        <begin position="89"/>
        <end position="108"/>
    </location>
</feature>
<name>A0A8S1EVI6_9PELO</name>
<keyword evidence="1" id="KW-1133">Transmembrane helix</keyword>
<accession>A0A8S1EVI6</accession>
<gene>
    <name evidence="2" type="ORF">CBOVIS_LOCUS4711</name>
</gene>